<dbReference type="AlphaFoldDB" id="A0A1G6XYJ5"/>
<reference evidence="2" key="1">
    <citation type="submission" date="2016-10" db="EMBL/GenBank/DDBJ databases">
        <authorList>
            <person name="Varghese N."/>
            <person name="Submissions S."/>
        </authorList>
    </citation>
    <scope>NUCLEOTIDE SEQUENCE [LARGE SCALE GENOMIC DNA]</scope>
    <source>
        <strain evidence="2">DSM 25329</strain>
    </source>
</reference>
<dbReference type="STRING" id="659014.SAMN04487996_102280"/>
<dbReference type="Proteomes" id="UP000198748">
    <property type="component" value="Unassembled WGS sequence"/>
</dbReference>
<protein>
    <submittedName>
        <fullName evidence="1">Nucleotidyl transferase AbiEii toxin, Type IV TA system</fullName>
    </submittedName>
</protein>
<proteinExistence type="predicted"/>
<gene>
    <name evidence="1" type="ORF">SAMN04487996_102280</name>
</gene>
<evidence type="ECO:0000313" key="1">
    <source>
        <dbReference type="EMBL" id="SDD82465.1"/>
    </source>
</evidence>
<dbReference type="GO" id="GO:0016740">
    <property type="term" value="F:transferase activity"/>
    <property type="evidence" value="ECO:0007669"/>
    <property type="project" value="UniProtKB-KW"/>
</dbReference>
<dbReference type="InterPro" id="IPR014942">
    <property type="entry name" value="AbiEii"/>
</dbReference>
<dbReference type="OrthoDB" id="9780929at2"/>
<accession>A0A1G6XYJ5</accession>
<sequence length="335" mass="38430">MVEWLQASPTKRKKILRTVSRATRLSGRAVEKDWWVTLALFAIFKTPYAQHLVFKGGTSLSKAWGLIERFSEDVDLVLDRSALGFEGELSKTQIAKLRKASCAFISGAFRSAVCNQLLEIGVEEDVFSLEAAFCEDSDRDPQILHLHYRSDLASAAYLRSEVLIEIGARSLSEPAMPTPITSIISQVLGEKSIAGKPFNVLSVIPERTFLEKMFLLHEEFRKPLEKIRHERMSRHLYDLEKIMDTAFGRNALSDIALYQTIVEHRRRFNAMKGTNYDSHSPRTLCFMPGENVMLNWERDYRSMQENMIYGKSLPFDNLISRLQELESRVRLIDFS</sequence>
<dbReference type="EMBL" id="FNAN01000002">
    <property type="protein sequence ID" value="SDD82465.1"/>
    <property type="molecule type" value="Genomic_DNA"/>
</dbReference>
<name>A0A1G6XYJ5_9BACT</name>
<keyword evidence="1" id="KW-0808">Transferase</keyword>
<evidence type="ECO:0000313" key="2">
    <source>
        <dbReference type="Proteomes" id="UP000198748"/>
    </source>
</evidence>
<dbReference type="Pfam" id="PF08843">
    <property type="entry name" value="AbiEii"/>
    <property type="match status" value="1"/>
</dbReference>
<organism evidence="1 2">
    <name type="scientific">Dyadobacter soli</name>
    <dbReference type="NCBI Taxonomy" id="659014"/>
    <lineage>
        <taxon>Bacteria</taxon>
        <taxon>Pseudomonadati</taxon>
        <taxon>Bacteroidota</taxon>
        <taxon>Cytophagia</taxon>
        <taxon>Cytophagales</taxon>
        <taxon>Spirosomataceae</taxon>
        <taxon>Dyadobacter</taxon>
    </lineage>
</organism>
<keyword evidence="2" id="KW-1185">Reference proteome</keyword>
<dbReference type="RefSeq" id="WP_090146804.1">
    <property type="nucleotide sequence ID" value="NZ_FNAN01000002.1"/>
</dbReference>
<dbReference type="Gene3D" id="3.10.450.620">
    <property type="entry name" value="JHP933, nucleotidyltransferase-like core domain"/>
    <property type="match status" value="1"/>
</dbReference>